<sequence length="68" mass="7711">MNECGMKTWDTALWAYSQATPADSARFKEDYKYESIKGSVYGYIAEKEHSVILNDYGTGSIYCSYESS</sequence>
<dbReference type="EMBL" id="UGOW01000001">
    <property type="protein sequence ID" value="STY17185.1"/>
    <property type="molecule type" value="Genomic_DNA"/>
</dbReference>
<organism evidence="2 4">
    <name type="scientific">Legionella quateirensis</name>
    <dbReference type="NCBI Taxonomy" id="45072"/>
    <lineage>
        <taxon>Bacteria</taxon>
        <taxon>Pseudomonadati</taxon>
        <taxon>Pseudomonadota</taxon>
        <taxon>Gammaproteobacteria</taxon>
        <taxon>Legionellales</taxon>
        <taxon>Legionellaceae</taxon>
        <taxon>Legionella</taxon>
    </lineage>
</organism>
<reference evidence="1 3" key="1">
    <citation type="submission" date="2015-11" db="EMBL/GenBank/DDBJ databases">
        <title>Genomic analysis of 38 Legionella species identifies large and diverse effector repertoires.</title>
        <authorList>
            <person name="Burstein D."/>
            <person name="Amaro F."/>
            <person name="Zusman T."/>
            <person name="Lifshitz Z."/>
            <person name="Cohen O."/>
            <person name="Gilbert J.A."/>
            <person name="Pupko T."/>
            <person name="Shuman H.A."/>
            <person name="Segal G."/>
        </authorList>
    </citation>
    <scope>NUCLEOTIDE SEQUENCE [LARGE SCALE GENOMIC DNA]</scope>
    <source>
        <strain evidence="1 3">ATCC 49507</strain>
    </source>
</reference>
<evidence type="ECO:0000313" key="4">
    <source>
        <dbReference type="Proteomes" id="UP000254230"/>
    </source>
</evidence>
<dbReference type="Proteomes" id="UP000254230">
    <property type="component" value="Unassembled WGS sequence"/>
</dbReference>
<evidence type="ECO:0000313" key="1">
    <source>
        <dbReference type="EMBL" id="KTD53039.1"/>
    </source>
</evidence>
<evidence type="ECO:0000313" key="3">
    <source>
        <dbReference type="Proteomes" id="UP000054639"/>
    </source>
</evidence>
<evidence type="ECO:0000313" key="2">
    <source>
        <dbReference type="EMBL" id="STY17185.1"/>
    </source>
</evidence>
<accession>A0A378KRI6</accession>
<gene>
    <name evidence="1" type="ORF">Lqua_0872</name>
    <name evidence="2" type="ORF">NCTC12376_00979</name>
</gene>
<name>A0A378KRI6_9GAMM</name>
<dbReference type="STRING" id="45072.Lqua_0872"/>
<keyword evidence="3" id="KW-1185">Reference proteome</keyword>
<dbReference type="RefSeq" id="WP_058473053.1">
    <property type="nucleotide sequence ID" value="NZ_CAAAIL010000028.1"/>
</dbReference>
<dbReference type="AlphaFoldDB" id="A0A378KRI6"/>
<dbReference type="Proteomes" id="UP000054639">
    <property type="component" value="Unassembled WGS sequence"/>
</dbReference>
<protein>
    <submittedName>
        <fullName evidence="2">Uncharacterized protein</fullName>
    </submittedName>
</protein>
<reference evidence="2 4" key="2">
    <citation type="submission" date="2018-06" db="EMBL/GenBank/DDBJ databases">
        <authorList>
            <consortium name="Pathogen Informatics"/>
            <person name="Doyle S."/>
        </authorList>
    </citation>
    <scope>NUCLEOTIDE SEQUENCE [LARGE SCALE GENOMIC DNA]</scope>
    <source>
        <strain evidence="2 4">NCTC12376</strain>
    </source>
</reference>
<dbReference type="EMBL" id="LNYR01000006">
    <property type="protein sequence ID" value="KTD53039.1"/>
    <property type="molecule type" value="Genomic_DNA"/>
</dbReference>
<proteinExistence type="predicted"/>